<dbReference type="EMBL" id="MU251242">
    <property type="protein sequence ID" value="KAG9258826.1"/>
    <property type="molecule type" value="Genomic_DNA"/>
</dbReference>
<name>A0A9P8CX11_9HYPO</name>
<dbReference type="OrthoDB" id="191139at2759"/>
<dbReference type="AlphaFoldDB" id="A0A9P8CX11"/>
<comment type="caution">
    <text evidence="2">The sequence shown here is derived from an EMBL/GenBank/DDBJ whole genome shotgun (WGS) entry which is preliminary data.</text>
</comment>
<dbReference type="PANTHER" id="PTHR43157">
    <property type="entry name" value="PHOSPHATIDYLINOSITOL-GLYCAN BIOSYNTHESIS CLASS F PROTEIN-RELATED"/>
    <property type="match status" value="1"/>
</dbReference>
<dbReference type="Gene3D" id="3.40.50.720">
    <property type="entry name" value="NAD(P)-binding Rossmann-like Domain"/>
    <property type="match status" value="1"/>
</dbReference>
<dbReference type="GeneID" id="70291185"/>
<protein>
    <submittedName>
        <fullName evidence="2">Uncharacterized protein</fullName>
    </submittedName>
</protein>
<dbReference type="PANTHER" id="PTHR43157:SF35">
    <property type="entry name" value="DEHYDROGENASE_REDUCTASE FAMILY PROTEIN, PUTATIVE-RELATED"/>
    <property type="match status" value="1"/>
</dbReference>
<sequence>MSSKLHSQAKWETSFPGFLHRQLIARLPATPPSTNFANKTAVVSGSNTGLGYELARQMLSLQLFHLILAVRSQSKGENAAQALRKEFPNATVEVMILDMTDPSSVVQFAKDCEKLQHLDIAILNAGVQLVTYAQAEKTKHELSLQVNYLSTVLLTSLLVPILTTKRRGRDPARLTVVGSDTMYWAKLPASLWDLDSPTADASEQYMKTKLLLQQGITRLAESVDRNYVILNVANPGFCKGTNMGTSAAEGIGALLFGLFKKAVGRSIQDGAKANLLAVLAGEESHGSFVSEGVIKPWPDCMYTSTGRAAGEKIWDQTVEELGLTLGSKR</sequence>
<dbReference type="InterPro" id="IPR036291">
    <property type="entry name" value="NAD(P)-bd_dom_sf"/>
</dbReference>
<organism evidence="2 3">
    <name type="scientific">Emericellopsis atlantica</name>
    <dbReference type="NCBI Taxonomy" id="2614577"/>
    <lineage>
        <taxon>Eukaryota</taxon>
        <taxon>Fungi</taxon>
        <taxon>Dikarya</taxon>
        <taxon>Ascomycota</taxon>
        <taxon>Pezizomycotina</taxon>
        <taxon>Sordariomycetes</taxon>
        <taxon>Hypocreomycetidae</taxon>
        <taxon>Hypocreales</taxon>
        <taxon>Bionectriaceae</taxon>
        <taxon>Emericellopsis</taxon>
    </lineage>
</organism>
<reference evidence="2" key="1">
    <citation type="journal article" date="2021" name="IMA Fungus">
        <title>Genomic characterization of three marine fungi, including Emericellopsis atlantica sp. nov. with signatures of a generalist lifestyle and marine biomass degradation.</title>
        <authorList>
            <person name="Hagestad O.C."/>
            <person name="Hou L."/>
            <person name="Andersen J.H."/>
            <person name="Hansen E.H."/>
            <person name="Altermark B."/>
            <person name="Li C."/>
            <person name="Kuhnert E."/>
            <person name="Cox R.J."/>
            <person name="Crous P.W."/>
            <person name="Spatafora J.W."/>
            <person name="Lail K."/>
            <person name="Amirebrahimi M."/>
            <person name="Lipzen A."/>
            <person name="Pangilinan J."/>
            <person name="Andreopoulos W."/>
            <person name="Hayes R.D."/>
            <person name="Ng V."/>
            <person name="Grigoriev I.V."/>
            <person name="Jackson S.A."/>
            <person name="Sutton T.D.S."/>
            <person name="Dobson A.D.W."/>
            <person name="Rama T."/>
        </authorList>
    </citation>
    <scope>NUCLEOTIDE SEQUENCE</scope>
    <source>
        <strain evidence="2">TS7</strain>
    </source>
</reference>
<gene>
    <name evidence="2" type="ORF">F5Z01DRAFT_5018</name>
</gene>
<dbReference type="RefSeq" id="XP_046122750.1">
    <property type="nucleotide sequence ID" value="XM_046260282.1"/>
</dbReference>
<evidence type="ECO:0000313" key="3">
    <source>
        <dbReference type="Proteomes" id="UP000887229"/>
    </source>
</evidence>
<evidence type="ECO:0000256" key="1">
    <source>
        <dbReference type="ARBA" id="ARBA00023002"/>
    </source>
</evidence>
<keyword evidence="1" id="KW-0560">Oxidoreductase</keyword>
<proteinExistence type="predicted"/>
<keyword evidence="3" id="KW-1185">Reference proteome</keyword>
<accession>A0A9P8CX11</accession>
<dbReference type="InterPro" id="IPR002347">
    <property type="entry name" value="SDR_fam"/>
</dbReference>
<dbReference type="SUPFAM" id="SSF51735">
    <property type="entry name" value="NAD(P)-binding Rossmann-fold domains"/>
    <property type="match status" value="1"/>
</dbReference>
<dbReference type="Proteomes" id="UP000887229">
    <property type="component" value="Unassembled WGS sequence"/>
</dbReference>
<dbReference type="Pfam" id="PF00106">
    <property type="entry name" value="adh_short"/>
    <property type="match status" value="1"/>
</dbReference>
<dbReference type="GO" id="GO:0016491">
    <property type="term" value="F:oxidoreductase activity"/>
    <property type="evidence" value="ECO:0007669"/>
    <property type="project" value="UniProtKB-KW"/>
</dbReference>
<evidence type="ECO:0000313" key="2">
    <source>
        <dbReference type="EMBL" id="KAG9258826.1"/>
    </source>
</evidence>